<evidence type="ECO:0000256" key="2">
    <source>
        <dbReference type="ARBA" id="ARBA00023002"/>
    </source>
</evidence>
<dbReference type="GO" id="GO:0016491">
    <property type="term" value="F:oxidoreductase activity"/>
    <property type="evidence" value="ECO:0007669"/>
    <property type="project" value="UniProtKB-KW"/>
</dbReference>
<dbReference type="SUPFAM" id="SSF51735">
    <property type="entry name" value="NAD(P)-binding Rossmann-fold domains"/>
    <property type="match status" value="1"/>
</dbReference>
<keyword evidence="4" id="KW-1185">Reference proteome</keyword>
<dbReference type="PROSITE" id="PS00061">
    <property type="entry name" value="ADH_SHORT"/>
    <property type="match status" value="1"/>
</dbReference>
<dbReference type="Pfam" id="PF13561">
    <property type="entry name" value="adh_short_C2"/>
    <property type="match status" value="1"/>
</dbReference>
<dbReference type="InterPro" id="IPR020904">
    <property type="entry name" value="Sc_DH/Rdtase_CS"/>
</dbReference>
<dbReference type="EMBL" id="JBEZFP010000003">
    <property type="protein sequence ID" value="MEU8132304.1"/>
    <property type="molecule type" value="Genomic_DNA"/>
</dbReference>
<dbReference type="RefSeq" id="WP_358347900.1">
    <property type="nucleotide sequence ID" value="NZ_JBEZFP010000003.1"/>
</dbReference>
<dbReference type="Proteomes" id="UP001551482">
    <property type="component" value="Unassembled WGS sequence"/>
</dbReference>
<dbReference type="Gene3D" id="3.40.50.720">
    <property type="entry name" value="NAD(P)-binding Rossmann-like Domain"/>
    <property type="match status" value="1"/>
</dbReference>
<dbReference type="PANTHER" id="PTHR42760">
    <property type="entry name" value="SHORT-CHAIN DEHYDROGENASES/REDUCTASES FAMILY MEMBER"/>
    <property type="match status" value="1"/>
</dbReference>
<comment type="similarity">
    <text evidence="1">Belongs to the short-chain dehydrogenases/reductases (SDR) family.</text>
</comment>
<gene>
    <name evidence="3" type="ORF">AB0C36_02220</name>
</gene>
<dbReference type="PRINTS" id="PR00081">
    <property type="entry name" value="GDHRDH"/>
</dbReference>
<evidence type="ECO:0000313" key="3">
    <source>
        <dbReference type="EMBL" id="MEU8132304.1"/>
    </source>
</evidence>
<proteinExistence type="inferred from homology"/>
<name>A0ABV3DBD9_9ACTN</name>
<reference evidence="3 4" key="1">
    <citation type="submission" date="2024-06" db="EMBL/GenBank/DDBJ databases">
        <title>The Natural Products Discovery Center: Release of the First 8490 Sequenced Strains for Exploring Actinobacteria Biosynthetic Diversity.</title>
        <authorList>
            <person name="Kalkreuter E."/>
            <person name="Kautsar S.A."/>
            <person name="Yang D."/>
            <person name="Bader C.D."/>
            <person name="Teijaro C.N."/>
            <person name="Fluegel L."/>
            <person name="Davis C.M."/>
            <person name="Simpson J.R."/>
            <person name="Lauterbach L."/>
            <person name="Steele A.D."/>
            <person name="Gui C."/>
            <person name="Meng S."/>
            <person name="Li G."/>
            <person name="Viehrig K."/>
            <person name="Ye F."/>
            <person name="Su P."/>
            <person name="Kiefer A.F."/>
            <person name="Nichols A."/>
            <person name="Cepeda A.J."/>
            <person name="Yan W."/>
            <person name="Fan B."/>
            <person name="Jiang Y."/>
            <person name="Adhikari A."/>
            <person name="Zheng C.-J."/>
            <person name="Schuster L."/>
            <person name="Cowan T.M."/>
            <person name="Smanski M.J."/>
            <person name="Chevrette M.G."/>
            <person name="De Carvalho L.P.S."/>
            <person name="Shen B."/>
        </authorList>
    </citation>
    <scope>NUCLEOTIDE SEQUENCE [LARGE SCALE GENOMIC DNA]</scope>
    <source>
        <strain evidence="3 4">NPDC048946</strain>
    </source>
</reference>
<evidence type="ECO:0000256" key="1">
    <source>
        <dbReference type="ARBA" id="ARBA00006484"/>
    </source>
</evidence>
<evidence type="ECO:0000313" key="4">
    <source>
        <dbReference type="Proteomes" id="UP001551482"/>
    </source>
</evidence>
<comment type="caution">
    <text evidence="3">The sequence shown here is derived from an EMBL/GenBank/DDBJ whole genome shotgun (WGS) entry which is preliminary data.</text>
</comment>
<sequence length="271" mass="28108">MTRTDDSEVPDYPGRLRLDGKGVVVLGAGQGIGRQASHALAQSGAKVLAVDLDADLAADIAKEVDGFAWSGDATSREDVAALWQQAETQLGRVHAVVDIIGMSRYKDLLSTTDEDWAWHHDIVLRHALLAVQFGGAHMARNGGGTITFVASVSGLTGAPMHAAYGAAKAGLMSLVRSAAVELGPSGVRVNAVAPGVVWTPRVSAYLGEAGRAANAANAPVRDVARPADIAGPLLFLTSDLSRYVSGQVLSVDGGVGVKFPYPLPDMDVAPH</sequence>
<organism evidence="3 4">
    <name type="scientific">Streptodolium elevatio</name>
    <dbReference type="NCBI Taxonomy" id="3157996"/>
    <lineage>
        <taxon>Bacteria</taxon>
        <taxon>Bacillati</taxon>
        <taxon>Actinomycetota</taxon>
        <taxon>Actinomycetes</taxon>
        <taxon>Kitasatosporales</taxon>
        <taxon>Streptomycetaceae</taxon>
        <taxon>Streptodolium</taxon>
    </lineage>
</organism>
<dbReference type="EC" id="1.-.-.-" evidence="3"/>
<protein>
    <submittedName>
        <fullName evidence="3">SDR family oxidoreductase</fullName>
        <ecNumber evidence="3">1.-.-.-</ecNumber>
    </submittedName>
</protein>
<accession>A0ABV3DBD9</accession>
<dbReference type="InterPro" id="IPR036291">
    <property type="entry name" value="NAD(P)-bd_dom_sf"/>
</dbReference>
<dbReference type="CDD" id="cd05233">
    <property type="entry name" value="SDR_c"/>
    <property type="match status" value="1"/>
</dbReference>
<dbReference type="PANTHER" id="PTHR42760:SF133">
    <property type="entry name" value="3-OXOACYL-[ACYL-CARRIER-PROTEIN] REDUCTASE"/>
    <property type="match status" value="1"/>
</dbReference>
<dbReference type="InterPro" id="IPR002347">
    <property type="entry name" value="SDR_fam"/>
</dbReference>
<keyword evidence="2 3" id="KW-0560">Oxidoreductase</keyword>